<protein>
    <submittedName>
        <fullName evidence="2">Uncharacterized protein</fullName>
    </submittedName>
</protein>
<sequence>MVSDVDTTPPDAPTIGSIYDNVGSQTGELQPGDVTDDTTPTLESQLKRARRLRSHDRGQKIGEVTAALMATGHSRRTVNWRKGSTALPYVRPDAAGNASELSQPWELEIDITPPTSRVQTAMAQVSAKSTTTRDNTGPILSGGSTDDTKPTLSRQG</sequence>
<organism evidence="2">
    <name type="scientific">Serratia fonticola</name>
    <dbReference type="NCBI Taxonomy" id="47917"/>
    <lineage>
        <taxon>Bacteria</taxon>
        <taxon>Pseudomonadati</taxon>
        <taxon>Pseudomonadota</taxon>
        <taxon>Gammaproteobacteria</taxon>
        <taxon>Enterobacterales</taxon>
        <taxon>Yersiniaceae</taxon>
        <taxon>Serratia</taxon>
    </lineage>
</organism>
<feature type="region of interest" description="Disordered" evidence="1">
    <location>
        <begin position="121"/>
        <end position="156"/>
    </location>
</feature>
<feature type="compositionally biased region" description="Polar residues" evidence="1">
    <location>
        <begin position="142"/>
        <end position="156"/>
    </location>
</feature>
<dbReference type="EMBL" id="CABEEZ010000072">
    <property type="protein sequence ID" value="VTR32911.1"/>
    <property type="molecule type" value="Genomic_DNA"/>
</dbReference>
<name>A0A4U9UT63_SERFO</name>
<evidence type="ECO:0000256" key="1">
    <source>
        <dbReference type="SAM" id="MobiDB-lite"/>
    </source>
</evidence>
<gene>
    <name evidence="2" type="ORF">NCTC12965_03420</name>
</gene>
<evidence type="ECO:0000313" key="2">
    <source>
        <dbReference type="EMBL" id="VTR32911.1"/>
    </source>
</evidence>
<proteinExistence type="predicted"/>
<reference evidence="2" key="1">
    <citation type="submission" date="2019-05" db="EMBL/GenBank/DDBJ databases">
        <authorList>
            <consortium name="Pathogen Informatics"/>
        </authorList>
    </citation>
    <scope>NUCLEOTIDE SEQUENCE [LARGE SCALE GENOMIC DNA]</scope>
    <source>
        <strain evidence="2">NCTC12965</strain>
    </source>
</reference>
<dbReference type="Gene3D" id="3.30.420.430">
    <property type="match status" value="2"/>
</dbReference>
<feature type="region of interest" description="Disordered" evidence="1">
    <location>
        <begin position="1"/>
        <end position="40"/>
    </location>
</feature>
<feature type="compositionally biased region" description="Polar residues" evidence="1">
    <location>
        <begin position="121"/>
        <end position="135"/>
    </location>
</feature>
<accession>A0A4U9UT63</accession>
<dbReference type="AlphaFoldDB" id="A0A4U9UT63"/>